<proteinExistence type="predicted"/>
<dbReference type="Pfam" id="PF14335">
    <property type="entry name" value="DUF4391"/>
    <property type="match status" value="1"/>
</dbReference>
<protein>
    <recommendedName>
        <fullName evidence="3">DUF4391 domain-containing protein</fullName>
    </recommendedName>
</protein>
<evidence type="ECO:0000313" key="1">
    <source>
        <dbReference type="EMBL" id="BBR38451.1"/>
    </source>
</evidence>
<reference evidence="1 2" key="1">
    <citation type="submission" date="2019-12" db="EMBL/GenBank/DDBJ databases">
        <title>complete genome sequences of Aeromonas veronii str. WP3-W19-ESBL-03 isolated from wastewater treatment plant effluent.</title>
        <authorList>
            <person name="Sekizuka T."/>
            <person name="Itokawa K."/>
            <person name="Yatsu K."/>
            <person name="Inamine Y."/>
            <person name="Kuroda M."/>
        </authorList>
    </citation>
    <scope>NUCLEOTIDE SEQUENCE [LARGE SCALE GENOMIC DNA]</scope>
    <source>
        <strain evidence="1 2">WP3-W19-ESBL-03</strain>
    </source>
</reference>
<gene>
    <name evidence="1" type="ORF">WP3W19E03_09760</name>
</gene>
<sequence length="244" mass="27202">MSQNASCQHPALIAYPKQAAFGRVLPKSKIYEHSGANARLKELFVEQVEQIVWQYKLAPETINLPSRAAVPEIQVFSIQLKTAELHQDVLRCIDGAVPFPIIFELHQGEGELAQTQVVAAYKRPAISSRGTSGKADTSSWVLSDYFATNWLPATAARSSLPLGIDMAVLYEALLQRLLPLGAQPQEALADLIVRVEQVAAKRRVIEKAQARMAREKQFNRRVEINAHLRQLKNELEELTGRDNA</sequence>
<accession>A0A6S5CEK1</accession>
<evidence type="ECO:0000313" key="2">
    <source>
        <dbReference type="Proteomes" id="UP000515442"/>
    </source>
</evidence>
<evidence type="ECO:0008006" key="3">
    <source>
        <dbReference type="Google" id="ProtNLM"/>
    </source>
</evidence>
<dbReference type="Proteomes" id="UP000515442">
    <property type="component" value="Chromosome"/>
</dbReference>
<organism evidence="1 2">
    <name type="scientific">Aeromonas veronii</name>
    <dbReference type="NCBI Taxonomy" id="654"/>
    <lineage>
        <taxon>Bacteria</taxon>
        <taxon>Pseudomonadati</taxon>
        <taxon>Pseudomonadota</taxon>
        <taxon>Gammaproteobacteria</taxon>
        <taxon>Aeromonadales</taxon>
        <taxon>Aeromonadaceae</taxon>
        <taxon>Aeromonas</taxon>
    </lineage>
</organism>
<dbReference type="EMBL" id="AP022038">
    <property type="protein sequence ID" value="BBR38451.1"/>
    <property type="molecule type" value="Genomic_DNA"/>
</dbReference>
<name>A0A6S5CEK1_AERVE</name>
<dbReference type="InterPro" id="IPR025503">
    <property type="entry name" value="DUF4391"/>
</dbReference>
<dbReference type="AlphaFoldDB" id="A0A6S5CEK1"/>
<dbReference type="RefSeq" id="WP_024945965.1">
    <property type="nucleotide sequence ID" value="NZ_AP022038.1"/>
</dbReference>